<dbReference type="PANTHER" id="PTHR44936:SF10">
    <property type="entry name" value="SENSOR PROTEIN RSTB"/>
    <property type="match status" value="1"/>
</dbReference>
<evidence type="ECO:0000256" key="7">
    <source>
        <dbReference type="ARBA" id="ARBA00022741"/>
    </source>
</evidence>
<dbReference type="EMBL" id="BAAAZT010000073">
    <property type="protein sequence ID" value="GAA3907464.1"/>
    <property type="molecule type" value="Genomic_DNA"/>
</dbReference>
<dbReference type="InterPro" id="IPR036890">
    <property type="entry name" value="HATPase_C_sf"/>
</dbReference>
<keyword evidence="14" id="KW-1185">Reference proteome</keyword>
<evidence type="ECO:0000256" key="8">
    <source>
        <dbReference type="ARBA" id="ARBA00022777"/>
    </source>
</evidence>
<dbReference type="SMART" id="SM00304">
    <property type="entry name" value="HAMP"/>
    <property type="match status" value="1"/>
</dbReference>
<feature type="domain" description="HAMP" evidence="12">
    <location>
        <begin position="273"/>
        <end position="325"/>
    </location>
</feature>
<keyword evidence="10" id="KW-1133">Transmembrane helix</keyword>
<dbReference type="SUPFAM" id="SSF158472">
    <property type="entry name" value="HAMP domain-like"/>
    <property type="match status" value="1"/>
</dbReference>
<evidence type="ECO:0000256" key="3">
    <source>
        <dbReference type="ARBA" id="ARBA00012438"/>
    </source>
</evidence>
<dbReference type="Pfam" id="PF00512">
    <property type="entry name" value="HisKA"/>
    <property type="match status" value="1"/>
</dbReference>
<dbReference type="EC" id="2.7.13.3" evidence="3"/>
<dbReference type="PROSITE" id="PS50109">
    <property type="entry name" value="HIS_KIN"/>
    <property type="match status" value="1"/>
</dbReference>
<dbReference type="PROSITE" id="PS50885">
    <property type="entry name" value="HAMP"/>
    <property type="match status" value="1"/>
</dbReference>
<gene>
    <name evidence="13" type="ORF">GCM10022228_17190</name>
</gene>
<evidence type="ECO:0000313" key="14">
    <source>
        <dbReference type="Proteomes" id="UP001500133"/>
    </source>
</evidence>
<dbReference type="CDD" id="cd06225">
    <property type="entry name" value="HAMP"/>
    <property type="match status" value="1"/>
</dbReference>
<dbReference type="InterPro" id="IPR003594">
    <property type="entry name" value="HATPase_dom"/>
</dbReference>
<keyword evidence="5" id="KW-0597">Phosphoprotein</keyword>
<dbReference type="InterPro" id="IPR050980">
    <property type="entry name" value="2C_sensor_his_kinase"/>
</dbReference>
<dbReference type="SMART" id="SM00388">
    <property type="entry name" value="HisKA"/>
    <property type="match status" value="1"/>
</dbReference>
<sequence>MRHAPHTDAAARPGCREKRPLRWMIDRGSFIRFYLLLAAVLLAVVLVALGGRALIEQIRREDYREQLAALPMSLVAERLAALPPEQRSPRLATLGERLGMTLELARLDAAAPGYFARARLTQRKVLASESPWVLRKRLPDSPWLLTARFDGWSEQQWHATAELLGEWLAGLPAGQRSQRLSGLASGSWPVSLHRRPPRGLSSAQRDALARGQVVTRLTHEQLAVTFWAPLPGEARWVKMGPMTRGGSLALNLNLPLLMGLLLAFSLSIYLIMRRIELRLARLELAAARIASGRLETRVKVESGDFMGRLGMAFNGMASQVQALLRGQQEMIRAVSHELRTPVARIRFAAQMVEDMTAEPAVRRQIQGIDADIGELDELIDEILTFARLGGQTVGGPEMETARVECRALAERVIDTLAPLHPGLTLELADGPEMAVQAEPRYLQRALQNLVSNACRYGYSRVAVTLTGEPELVRIDVEDDGPGVPAEVREDVFKPFARLDTSRTRSSGGYGLGLSIVQKIMAGHGGSVSVDASSALGGARFTLILPRRHPPA</sequence>
<dbReference type="GO" id="GO:0005524">
    <property type="term" value="F:ATP binding"/>
    <property type="evidence" value="ECO:0007669"/>
    <property type="project" value="UniProtKB-KW"/>
</dbReference>
<evidence type="ECO:0000313" key="13">
    <source>
        <dbReference type="EMBL" id="GAA3907464.1"/>
    </source>
</evidence>
<evidence type="ECO:0000256" key="9">
    <source>
        <dbReference type="ARBA" id="ARBA00022840"/>
    </source>
</evidence>
<dbReference type="InterPro" id="IPR036097">
    <property type="entry name" value="HisK_dim/P_sf"/>
</dbReference>
<keyword evidence="10" id="KW-0472">Membrane</keyword>
<protein>
    <recommendedName>
        <fullName evidence="3">histidine kinase</fullName>
        <ecNumber evidence="3">2.7.13.3</ecNumber>
    </recommendedName>
</protein>
<evidence type="ECO:0000256" key="4">
    <source>
        <dbReference type="ARBA" id="ARBA00022475"/>
    </source>
</evidence>
<dbReference type="CDD" id="cd00082">
    <property type="entry name" value="HisKA"/>
    <property type="match status" value="1"/>
</dbReference>
<keyword evidence="8" id="KW-0418">Kinase</keyword>
<dbReference type="Proteomes" id="UP001500133">
    <property type="component" value="Unassembled WGS sequence"/>
</dbReference>
<dbReference type="InterPro" id="IPR005467">
    <property type="entry name" value="His_kinase_dom"/>
</dbReference>
<dbReference type="RefSeq" id="WP_344704361.1">
    <property type="nucleotide sequence ID" value="NZ_BAAAZT010000073.1"/>
</dbReference>
<evidence type="ECO:0000259" key="11">
    <source>
        <dbReference type="PROSITE" id="PS50109"/>
    </source>
</evidence>
<dbReference type="PRINTS" id="PR00344">
    <property type="entry name" value="BCTRLSENSOR"/>
</dbReference>
<name>A0ABP7LTS5_9GAMM</name>
<comment type="catalytic activity">
    <reaction evidence="1">
        <text>ATP + protein L-histidine = ADP + protein N-phospho-L-histidine.</text>
        <dbReference type="EC" id="2.7.13.3"/>
    </reaction>
</comment>
<evidence type="ECO:0000256" key="10">
    <source>
        <dbReference type="SAM" id="Phobius"/>
    </source>
</evidence>
<comment type="subcellular location">
    <subcellularLocation>
        <location evidence="2">Cell membrane</location>
        <topology evidence="2">Multi-pass membrane protein</topology>
    </subcellularLocation>
</comment>
<evidence type="ECO:0000259" key="12">
    <source>
        <dbReference type="PROSITE" id="PS50885"/>
    </source>
</evidence>
<feature type="domain" description="Histidine kinase" evidence="11">
    <location>
        <begin position="333"/>
        <end position="548"/>
    </location>
</feature>
<reference evidence="14" key="1">
    <citation type="journal article" date="2019" name="Int. J. Syst. Evol. Microbiol.">
        <title>The Global Catalogue of Microorganisms (GCM) 10K type strain sequencing project: providing services to taxonomists for standard genome sequencing and annotation.</title>
        <authorList>
            <consortium name="The Broad Institute Genomics Platform"/>
            <consortium name="The Broad Institute Genome Sequencing Center for Infectious Disease"/>
            <person name="Wu L."/>
            <person name="Ma J."/>
        </authorList>
    </citation>
    <scope>NUCLEOTIDE SEQUENCE [LARGE SCALE GENOMIC DNA]</scope>
    <source>
        <strain evidence="14">JCM 16914</strain>
    </source>
</reference>
<dbReference type="SUPFAM" id="SSF47384">
    <property type="entry name" value="Homodimeric domain of signal transducing histidine kinase"/>
    <property type="match status" value="1"/>
</dbReference>
<dbReference type="InterPro" id="IPR003660">
    <property type="entry name" value="HAMP_dom"/>
</dbReference>
<feature type="transmembrane region" description="Helical" evidence="10">
    <location>
        <begin position="248"/>
        <end position="272"/>
    </location>
</feature>
<feature type="transmembrane region" description="Helical" evidence="10">
    <location>
        <begin position="31"/>
        <end position="55"/>
    </location>
</feature>
<dbReference type="InterPro" id="IPR004358">
    <property type="entry name" value="Sig_transdc_His_kin-like_C"/>
</dbReference>
<dbReference type="Gene3D" id="3.30.565.10">
    <property type="entry name" value="Histidine kinase-like ATPase, C-terminal domain"/>
    <property type="match status" value="1"/>
</dbReference>
<evidence type="ECO:0000256" key="6">
    <source>
        <dbReference type="ARBA" id="ARBA00022679"/>
    </source>
</evidence>
<keyword evidence="7" id="KW-0547">Nucleotide-binding</keyword>
<dbReference type="Pfam" id="PF02518">
    <property type="entry name" value="HATPase_c"/>
    <property type="match status" value="1"/>
</dbReference>
<keyword evidence="9 13" id="KW-0067">ATP-binding</keyword>
<accession>A0ABP7LTS5</accession>
<dbReference type="PANTHER" id="PTHR44936">
    <property type="entry name" value="SENSOR PROTEIN CREC"/>
    <property type="match status" value="1"/>
</dbReference>
<dbReference type="Gene3D" id="1.10.287.130">
    <property type="match status" value="1"/>
</dbReference>
<proteinExistence type="predicted"/>
<dbReference type="SUPFAM" id="SSF55874">
    <property type="entry name" value="ATPase domain of HSP90 chaperone/DNA topoisomerase II/histidine kinase"/>
    <property type="match status" value="1"/>
</dbReference>
<evidence type="ECO:0000256" key="2">
    <source>
        <dbReference type="ARBA" id="ARBA00004651"/>
    </source>
</evidence>
<dbReference type="SMART" id="SM00387">
    <property type="entry name" value="HATPase_c"/>
    <property type="match status" value="1"/>
</dbReference>
<dbReference type="InterPro" id="IPR003661">
    <property type="entry name" value="HisK_dim/P_dom"/>
</dbReference>
<dbReference type="Pfam" id="PF00672">
    <property type="entry name" value="HAMP"/>
    <property type="match status" value="1"/>
</dbReference>
<evidence type="ECO:0000256" key="1">
    <source>
        <dbReference type="ARBA" id="ARBA00000085"/>
    </source>
</evidence>
<organism evidence="13 14">
    <name type="scientific">Halomonas cibimaris</name>
    <dbReference type="NCBI Taxonomy" id="657012"/>
    <lineage>
        <taxon>Bacteria</taxon>
        <taxon>Pseudomonadati</taxon>
        <taxon>Pseudomonadota</taxon>
        <taxon>Gammaproteobacteria</taxon>
        <taxon>Oceanospirillales</taxon>
        <taxon>Halomonadaceae</taxon>
        <taxon>Halomonas</taxon>
    </lineage>
</organism>
<keyword evidence="10" id="KW-0812">Transmembrane</keyword>
<comment type="caution">
    <text evidence="13">The sequence shown here is derived from an EMBL/GenBank/DDBJ whole genome shotgun (WGS) entry which is preliminary data.</text>
</comment>
<dbReference type="Gene3D" id="6.10.340.10">
    <property type="match status" value="1"/>
</dbReference>
<keyword evidence="4" id="KW-1003">Cell membrane</keyword>
<evidence type="ECO:0000256" key="5">
    <source>
        <dbReference type="ARBA" id="ARBA00022553"/>
    </source>
</evidence>
<keyword evidence="6" id="KW-0808">Transferase</keyword>